<accession>A0ACC2C4Z7</accession>
<sequence length="212" mass="24537">MGRNRSRSYSRSRSPPPRRRHYDDVSRSSRGRDRGSGSRHQSLPCGLLVRNIPRDSRPEDLRIPFEKFGPVKDVYLPKDYYSGEPRGFGFVQYMEPNDAADAKYNMDGQIVGGREISVVFAEENRKKPSEMRVRDLSSRGGSWGRRRYGGDSFRRHSPPRSPGRRFRARLRSRSPPSRRRSPSPTPEARSSRSRSPSRERYSQGHDKRVSEQ</sequence>
<evidence type="ECO:0000313" key="1">
    <source>
        <dbReference type="EMBL" id="KAJ7537118.1"/>
    </source>
</evidence>
<keyword evidence="2" id="KW-1185">Reference proteome</keyword>
<evidence type="ECO:0000313" key="2">
    <source>
        <dbReference type="Proteomes" id="UP001162992"/>
    </source>
</evidence>
<reference evidence="2" key="1">
    <citation type="journal article" date="2024" name="Proc. Natl. Acad. Sci. U.S.A.">
        <title>Extraordinary preservation of gene collinearity over three hundred million years revealed in homosporous lycophytes.</title>
        <authorList>
            <person name="Li C."/>
            <person name="Wickell D."/>
            <person name="Kuo L.Y."/>
            <person name="Chen X."/>
            <person name="Nie B."/>
            <person name="Liao X."/>
            <person name="Peng D."/>
            <person name="Ji J."/>
            <person name="Jenkins J."/>
            <person name="Williams M."/>
            <person name="Shu S."/>
            <person name="Plott C."/>
            <person name="Barry K."/>
            <person name="Rajasekar S."/>
            <person name="Grimwood J."/>
            <person name="Han X."/>
            <person name="Sun S."/>
            <person name="Hou Z."/>
            <person name="He W."/>
            <person name="Dai G."/>
            <person name="Sun C."/>
            <person name="Schmutz J."/>
            <person name="Leebens-Mack J.H."/>
            <person name="Li F.W."/>
            <person name="Wang L."/>
        </authorList>
    </citation>
    <scope>NUCLEOTIDE SEQUENCE [LARGE SCALE GENOMIC DNA]</scope>
    <source>
        <strain evidence="2">cv. PW_Plant_1</strain>
    </source>
</reference>
<proteinExistence type="predicted"/>
<protein>
    <submittedName>
        <fullName evidence="1">Uncharacterized protein</fullName>
    </submittedName>
</protein>
<dbReference type="Proteomes" id="UP001162992">
    <property type="component" value="Chromosome 12"/>
</dbReference>
<comment type="caution">
    <text evidence="1">The sequence shown here is derived from an EMBL/GenBank/DDBJ whole genome shotgun (WGS) entry which is preliminary data.</text>
</comment>
<name>A0ACC2C4Z7_DIPCM</name>
<organism evidence="1 2">
    <name type="scientific">Diphasiastrum complanatum</name>
    <name type="common">Issler's clubmoss</name>
    <name type="synonym">Lycopodium complanatum</name>
    <dbReference type="NCBI Taxonomy" id="34168"/>
    <lineage>
        <taxon>Eukaryota</taxon>
        <taxon>Viridiplantae</taxon>
        <taxon>Streptophyta</taxon>
        <taxon>Embryophyta</taxon>
        <taxon>Tracheophyta</taxon>
        <taxon>Lycopodiopsida</taxon>
        <taxon>Lycopodiales</taxon>
        <taxon>Lycopodiaceae</taxon>
        <taxon>Lycopodioideae</taxon>
        <taxon>Diphasiastrum</taxon>
    </lineage>
</organism>
<dbReference type="EMBL" id="CM055103">
    <property type="protein sequence ID" value="KAJ7537118.1"/>
    <property type="molecule type" value="Genomic_DNA"/>
</dbReference>
<gene>
    <name evidence="1" type="ORF">O6H91_12G098200</name>
</gene>